<comment type="similarity">
    <text evidence="4">Belongs to the copper transporter (Ctr) (TC 1.A.56) family. SLC31A subfamily.</text>
</comment>
<dbReference type="PANTHER" id="PTHR12483:SF115">
    <property type="entry name" value="COPPER TRANSPORT PROTEIN"/>
    <property type="match status" value="1"/>
</dbReference>
<keyword evidence="4" id="KW-0813">Transport</keyword>
<evidence type="ECO:0000256" key="2">
    <source>
        <dbReference type="ARBA" id="ARBA00022989"/>
    </source>
</evidence>
<keyword evidence="4" id="KW-0406">Ion transport</keyword>
<keyword evidence="4" id="KW-0186">Copper</keyword>
<accession>A0AA36DUF4</accession>
<dbReference type="GO" id="GO:0005375">
    <property type="term" value="F:copper ion transmembrane transporter activity"/>
    <property type="evidence" value="ECO:0007669"/>
    <property type="project" value="UniProtKB-UniRule"/>
</dbReference>
<dbReference type="PANTHER" id="PTHR12483">
    <property type="entry name" value="SOLUTE CARRIER FAMILY 31 COPPER TRANSPORTERS"/>
    <property type="match status" value="1"/>
</dbReference>
<organism evidence="5 6">
    <name type="scientific">Cylicocyclus nassatus</name>
    <name type="common">Nematode worm</name>
    <dbReference type="NCBI Taxonomy" id="53992"/>
    <lineage>
        <taxon>Eukaryota</taxon>
        <taxon>Metazoa</taxon>
        <taxon>Ecdysozoa</taxon>
        <taxon>Nematoda</taxon>
        <taxon>Chromadorea</taxon>
        <taxon>Rhabditida</taxon>
        <taxon>Rhabditina</taxon>
        <taxon>Rhabditomorpha</taxon>
        <taxon>Strongyloidea</taxon>
        <taxon>Strongylidae</taxon>
        <taxon>Cylicocyclus</taxon>
    </lineage>
</organism>
<dbReference type="EMBL" id="CATQJL010000112">
    <property type="protein sequence ID" value="CAJ0593287.1"/>
    <property type="molecule type" value="Genomic_DNA"/>
</dbReference>
<dbReference type="Pfam" id="PF04145">
    <property type="entry name" value="Ctr"/>
    <property type="match status" value="2"/>
</dbReference>
<name>A0AA36DUF4_CYLNA</name>
<feature type="transmembrane region" description="Helical" evidence="4">
    <location>
        <begin position="51"/>
        <end position="68"/>
    </location>
</feature>
<sequence>MDTTAASVTTHEFATTMKHHDMKKPMWMWFHTKVNDLVLFDFWIVTTPGEMIWTCLVIMVLGVLLEFIRYARWRMELANRKELMLSTNYVTRLFSFSHLLQTFCFGVQLILSYLLMLVFMTFSVWLGLAVCIGAGIGFLLFGSRTVTQAELEEMHGDKCC</sequence>
<keyword evidence="4" id="KW-0187">Copper transport</keyword>
<feature type="transmembrane region" description="Helical" evidence="4">
    <location>
        <begin position="117"/>
        <end position="141"/>
    </location>
</feature>
<evidence type="ECO:0000256" key="1">
    <source>
        <dbReference type="ARBA" id="ARBA00022692"/>
    </source>
</evidence>
<dbReference type="GO" id="GO:0016020">
    <property type="term" value="C:membrane"/>
    <property type="evidence" value="ECO:0007669"/>
    <property type="project" value="UniProtKB-SubCell"/>
</dbReference>
<keyword evidence="2 4" id="KW-1133">Transmembrane helix</keyword>
<comment type="caution">
    <text evidence="5">The sequence shown here is derived from an EMBL/GenBank/DDBJ whole genome shotgun (WGS) entry which is preliminary data.</text>
</comment>
<keyword evidence="1 4" id="KW-0812">Transmembrane</keyword>
<feature type="transmembrane region" description="Helical" evidence="4">
    <location>
        <begin position="89"/>
        <end position="111"/>
    </location>
</feature>
<evidence type="ECO:0000313" key="5">
    <source>
        <dbReference type="EMBL" id="CAJ0593287.1"/>
    </source>
</evidence>
<dbReference type="InterPro" id="IPR007274">
    <property type="entry name" value="Cop_transporter"/>
</dbReference>
<gene>
    <name evidence="5" type="ORF">CYNAS_LOCUS5270</name>
</gene>
<dbReference type="Proteomes" id="UP001176961">
    <property type="component" value="Unassembled WGS sequence"/>
</dbReference>
<keyword evidence="3 4" id="KW-0472">Membrane</keyword>
<keyword evidence="6" id="KW-1185">Reference proteome</keyword>
<evidence type="ECO:0000313" key="6">
    <source>
        <dbReference type="Proteomes" id="UP001176961"/>
    </source>
</evidence>
<evidence type="ECO:0000256" key="3">
    <source>
        <dbReference type="ARBA" id="ARBA00023136"/>
    </source>
</evidence>
<reference evidence="5" key="1">
    <citation type="submission" date="2023-07" db="EMBL/GenBank/DDBJ databases">
        <authorList>
            <consortium name="CYATHOMIX"/>
        </authorList>
    </citation>
    <scope>NUCLEOTIDE SEQUENCE</scope>
    <source>
        <strain evidence="5">N/A</strain>
    </source>
</reference>
<dbReference type="AlphaFoldDB" id="A0AA36DUF4"/>
<proteinExistence type="inferred from homology"/>
<protein>
    <recommendedName>
        <fullName evidence="4">Copper transport protein</fullName>
    </recommendedName>
</protein>
<evidence type="ECO:0000256" key="4">
    <source>
        <dbReference type="RuleBase" id="RU367022"/>
    </source>
</evidence>
<comment type="subcellular location">
    <subcellularLocation>
        <location evidence="4">Membrane</location>
        <topology evidence="4">Multi-pass membrane protein</topology>
    </subcellularLocation>
</comment>